<dbReference type="Pfam" id="PF11276">
    <property type="entry name" value="DUF3078"/>
    <property type="match status" value="1"/>
</dbReference>
<dbReference type="Proteomes" id="UP000501128">
    <property type="component" value="Chromosome"/>
</dbReference>
<reference evidence="2 3" key="1">
    <citation type="submission" date="2020-04" db="EMBL/GenBank/DDBJ databases">
        <title>Genome sequencing of novel species.</title>
        <authorList>
            <person name="Heo J."/>
            <person name="Kim S.-J."/>
            <person name="Kim J.-S."/>
            <person name="Hong S.-B."/>
            <person name="Kwon S.-W."/>
        </authorList>
    </citation>
    <scope>NUCLEOTIDE SEQUENCE [LARGE SCALE GENOMIC DNA]</scope>
    <source>
        <strain evidence="2 3">CJU-R4</strain>
    </source>
</reference>
<feature type="chain" id="PRO_5029758675" evidence="1">
    <location>
        <begin position="20"/>
        <end position="354"/>
    </location>
</feature>
<protein>
    <submittedName>
        <fullName evidence="2">DUF3078 domain-containing protein</fullName>
    </submittedName>
</protein>
<sequence>MRYNYWLLLLVSSVTSAIAQDTIQVVTPHRDSINIVVPKSDSVQVKTNFKTVLKKPDTTYWQRSFVGNLNFNQASFSNWSGGGTNSIALGGVITARALYLRKNISWDNTADLQLGYSRQAGSTLKTADQVVLISVVGVKVAPKWDIIGWGYFNTFFAPGYRYDALPADRTRLQIANFLTPAQLTLALGVSYKPTTWFAIRMSPFAPRLTYIADQSVRVRQDSAGLYRPDPTATVYGVPPGRNLRGQVLAFQLQAVLNRDLTENISLNARYQFFSEYARLSYAVHRLDLTFTAKINRYMSTTFNLIGLYDRDFSNRLQLQQTLALGLVYNVSTFLPAKKKNVDSKTIYTIQPGRF</sequence>
<dbReference type="InterPro" id="IPR021428">
    <property type="entry name" value="DUF3078"/>
</dbReference>
<feature type="signal peptide" evidence="1">
    <location>
        <begin position="1"/>
        <end position="19"/>
    </location>
</feature>
<gene>
    <name evidence="2" type="ORF">HH216_20575</name>
</gene>
<dbReference type="KEGG" id="srho:HH216_20575"/>
<proteinExistence type="predicted"/>
<dbReference type="AlphaFoldDB" id="A0A7L5DSH9"/>
<evidence type="ECO:0000313" key="3">
    <source>
        <dbReference type="Proteomes" id="UP000501128"/>
    </source>
</evidence>
<keyword evidence="3" id="KW-1185">Reference proteome</keyword>
<keyword evidence="1" id="KW-0732">Signal</keyword>
<name>A0A7L5DSH9_9BACT</name>
<accession>A0A7L5DSH9</accession>
<dbReference type="EMBL" id="CP051677">
    <property type="protein sequence ID" value="QJD81444.1"/>
    <property type="molecule type" value="Genomic_DNA"/>
</dbReference>
<organism evidence="2 3">
    <name type="scientific">Spirosoma rhododendri</name>
    <dbReference type="NCBI Taxonomy" id="2728024"/>
    <lineage>
        <taxon>Bacteria</taxon>
        <taxon>Pseudomonadati</taxon>
        <taxon>Bacteroidota</taxon>
        <taxon>Cytophagia</taxon>
        <taxon>Cytophagales</taxon>
        <taxon>Cytophagaceae</taxon>
        <taxon>Spirosoma</taxon>
    </lineage>
</organism>
<evidence type="ECO:0000313" key="2">
    <source>
        <dbReference type="EMBL" id="QJD81444.1"/>
    </source>
</evidence>
<evidence type="ECO:0000256" key="1">
    <source>
        <dbReference type="SAM" id="SignalP"/>
    </source>
</evidence>